<dbReference type="InterPro" id="IPR010255">
    <property type="entry name" value="Haem_peroxidase_sf"/>
</dbReference>
<keyword evidence="11" id="KW-1185">Reference proteome</keyword>
<dbReference type="PROSITE" id="PS50873">
    <property type="entry name" value="PEROXIDASE_4"/>
    <property type="match status" value="1"/>
</dbReference>
<evidence type="ECO:0000256" key="8">
    <source>
        <dbReference type="RuleBase" id="RU363051"/>
    </source>
</evidence>
<dbReference type="InterPro" id="IPR002016">
    <property type="entry name" value="Haem_peroxidase"/>
</dbReference>
<keyword evidence="4" id="KW-0349">Heme</keyword>
<protein>
    <recommendedName>
        <fullName evidence="8">Peroxidase</fullName>
        <ecNumber evidence="8">1.11.1.-</ecNumber>
    </recommendedName>
</protein>
<gene>
    <name evidence="10" type="ORF">DFH08DRAFT_926726</name>
</gene>
<evidence type="ECO:0000256" key="3">
    <source>
        <dbReference type="ARBA" id="ARBA00022559"/>
    </source>
</evidence>
<proteinExistence type="inferred from homology"/>
<keyword evidence="6 8" id="KW-0560">Oxidoreductase</keyword>
<dbReference type="EMBL" id="JARIHO010000056">
    <property type="protein sequence ID" value="KAJ7318704.1"/>
    <property type="molecule type" value="Genomic_DNA"/>
</dbReference>
<evidence type="ECO:0000256" key="2">
    <source>
        <dbReference type="ARBA" id="ARBA00005997"/>
    </source>
</evidence>
<dbReference type="EC" id="1.11.1.-" evidence="8"/>
<dbReference type="AlphaFoldDB" id="A0AAD6ZDX9"/>
<dbReference type="Proteomes" id="UP001218218">
    <property type="component" value="Unassembled WGS sequence"/>
</dbReference>
<comment type="function">
    <text evidence="1">Destroys radicals which are normally produced within the cells and which are toxic to biological systems.</text>
</comment>
<dbReference type="InterPro" id="IPR002207">
    <property type="entry name" value="Peroxidase_I"/>
</dbReference>
<evidence type="ECO:0000256" key="6">
    <source>
        <dbReference type="ARBA" id="ARBA00023002"/>
    </source>
</evidence>
<dbReference type="GO" id="GO:0046872">
    <property type="term" value="F:metal ion binding"/>
    <property type="evidence" value="ECO:0007669"/>
    <property type="project" value="UniProtKB-UniRule"/>
</dbReference>
<feature type="signal peptide" evidence="8">
    <location>
        <begin position="1"/>
        <end position="16"/>
    </location>
</feature>
<evidence type="ECO:0000313" key="10">
    <source>
        <dbReference type="EMBL" id="KAJ7318704.1"/>
    </source>
</evidence>
<dbReference type="Gene3D" id="1.10.420.10">
    <property type="entry name" value="Peroxidase, domain 2"/>
    <property type="match status" value="1"/>
</dbReference>
<evidence type="ECO:0000256" key="7">
    <source>
        <dbReference type="ARBA" id="ARBA00023004"/>
    </source>
</evidence>
<evidence type="ECO:0000259" key="9">
    <source>
        <dbReference type="PROSITE" id="PS50873"/>
    </source>
</evidence>
<feature type="chain" id="PRO_5041781425" description="Peroxidase" evidence="8">
    <location>
        <begin position="17"/>
        <end position="539"/>
    </location>
</feature>
<evidence type="ECO:0000256" key="5">
    <source>
        <dbReference type="ARBA" id="ARBA00022723"/>
    </source>
</evidence>
<dbReference type="Gene3D" id="1.10.520.10">
    <property type="match status" value="1"/>
</dbReference>
<dbReference type="PRINTS" id="PR00459">
    <property type="entry name" value="ASPEROXIDASE"/>
</dbReference>
<keyword evidence="7" id="KW-0408">Iron</keyword>
<evidence type="ECO:0000313" key="11">
    <source>
        <dbReference type="Proteomes" id="UP001218218"/>
    </source>
</evidence>
<comment type="caution">
    <text evidence="10">The sequence shown here is derived from an EMBL/GenBank/DDBJ whole genome shotgun (WGS) entry which is preliminary data.</text>
</comment>
<keyword evidence="8" id="KW-0732">Signal</keyword>
<dbReference type="PANTHER" id="PTHR31356">
    <property type="entry name" value="THYLAKOID LUMENAL 29 KDA PROTEIN, CHLOROPLASTIC-RELATED"/>
    <property type="match status" value="1"/>
</dbReference>
<dbReference type="GO" id="GO:0020037">
    <property type="term" value="F:heme binding"/>
    <property type="evidence" value="ECO:0007669"/>
    <property type="project" value="UniProtKB-UniRule"/>
</dbReference>
<evidence type="ECO:0000256" key="1">
    <source>
        <dbReference type="ARBA" id="ARBA00003917"/>
    </source>
</evidence>
<dbReference type="SUPFAM" id="SSF48113">
    <property type="entry name" value="Heme-dependent peroxidases"/>
    <property type="match status" value="1"/>
</dbReference>
<dbReference type="InterPro" id="IPR044831">
    <property type="entry name" value="Ccp1-like"/>
</dbReference>
<feature type="domain" description="Plant heme peroxidase family profile" evidence="9">
    <location>
        <begin position="42"/>
        <end position="335"/>
    </location>
</feature>
<dbReference type="GO" id="GO:0042744">
    <property type="term" value="P:hydrogen peroxide catabolic process"/>
    <property type="evidence" value="ECO:0007669"/>
    <property type="project" value="TreeGrafter"/>
</dbReference>
<dbReference type="GO" id="GO:0004601">
    <property type="term" value="F:peroxidase activity"/>
    <property type="evidence" value="ECO:0007669"/>
    <property type="project" value="UniProtKB-KW"/>
</dbReference>
<keyword evidence="3 8" id="KW-0575">Peroxidase</keyword>
<evidence type="ECO:0000256" key="4">
    <source>
        <dbReference type="ARBA" id="ARBA00022617"/>
    </source>
</evidence>
<dbReference type="GO" id="GO:0034599">
    <property type="term" value="P:cellular response to oxidative stress"/>
    <property type="evidence" value="ECO:0007669"/>
    <property type="project" value="InterPro"/>
</dbReference>
<keyword evidence="5" id="KW-0479">Metal-binding</keyword>
<sequence length="539" mass="57605">MMRITLFSLSVLGASAYVWPSPKLDALESLRFNQDGHNSGAITVFIEPCGRYLFDGPNVLNSKTGRSDVADWVRTAYHDMATHNVADGTGGLDASIRFAEESLRAENIGDGFNNTFQALRTIANRYVSLADSLALGTIVAIENCGGPEIAFRGGRVDATEPNAPGVPEPQQDLDSHIAAFARQGFTQTEMISLVACGHTFGGVQHAAFPDTVPEINDPNNTQSAAHFDSTFTHFDNNVAIEYMSDTTQNPLVVGLNDTTNSDKRIFGSDGNVTMKSFADSPELFVSTCADLIARMLDTVPREVELTEIITPLRVKPQGIVLSLAGDTLKLSGEVRLWNTTADPQRTVRLLWDDHLGGTGNATLTASGVSSAVAGRYNASWYTFSPDPTNPPDGLVLLLNASAGITSMRFVVDGTLEDQGGVGFAVQDGVVYSETSCSISQASPSPWRMDVAVRDGFNPTRAFLERMSTDSTGRITILETDIARPAQPVAVNADYSIWSINVNGTDAVGTVFYSIGYEVDGVKFAGSNTHFSGGLASCAV</sequence>
<dbReference type="PRINTS" id="PR00458">
    <property type="entry name" value="PEROXIDASE"/>
</dbReference>
<name>A0AAD6ZDX9_9AGAR</name>
<reference evidence="10" key="1">
    <citation type="submission" date="2023-03" db="EMBL/GenBank/DDBJ databases">
        <title>Massive genome expansion in bonnet fungi (Mycena s.s.) driven by repeated elements and novel gene families across ecological guilds.</title>
        <authorList>
            <consortium name="Lawrence Berkeley National Laboratory"/>
            <person name="Harder C.B."/>
            <person name="Miyauchi S."/>
            <person name="Viragh M."/>
            <person name="Kuo A."/>
            <person name="Thoen E."/>
            <person name="Andreopoulos B."/>
            <person name="Lu D."/>
            <person name="Skrede I."/>
            <person name="Drula E."/>
            <person name="Henrissat B."/>
            <person name="Morin E."/>
            <person name="Kohler A."/>
            <person name="Barry K."/>
            <person name="LaButti K."/>
            <person name="Morin E."/>
            <person name="Salamov A."/>
            <person name="Lipzen A."/>
            <person name="Mereny Z."/>
            <person name="Hegedus B."/>
            <person name="Baldrian P."/>
            <person name="Stursova M."/>
            <person name="Weitz H."/>
            <person name="Taylor A."/>
            <person name="Grigoriev I.V."/>
            <person name="Nagy L.G."/>
            <person name="Martin F."/>
            <person name="Kauserud H."/>
        </authorList>
    </citation>
    <scope>NUCLEOTIDE SEQUENCE</scope>
    <source>
        <strain evidence="10">CBHHK002</strain>
    </source>
</reference>
<accession>A0AAD6ZDX9</accession>
<dbReference type="Pfam" id="PF00141">
    <property type="entry name" value="peroxidase"/>
    <property type="match status" value="1"/>
</dbReference>
<organism evidence="10 11">
    <name type="scientific">Mycena albidolilacea</name>
    <dbReference type="NCBI Taxonomy" id="1033008"/>
    <lineage>
        <taxon>Eukaryota</taxon>
        <taxon>Fungi</taxon>
        <taxon>Dikarya</taxon>
        <taxon>Basidiomycota</taxon>
        <taxon>Agaricomycotina</taxon>
        <taxon>Agaricomycetes</taxon>
        <taxon>Agaricomycetidae</taxon>
        <taxon>Agaricales</taxon>
        <taxon>Marasmiineae</taxon>
        <taxon>Mycenaceae</taxon>
        <taxon>Mycena</taxon>
    </lineage>
</organism>
<comment type="similarity">
    <text evidence="2">Belongs to the peroxidase family. Cytochrome c peroxidase subfamily.</text>
</comment>
<dbReference type="PANTHER" id="PTHR31356:SF53">
    <property type="entry name" value="HEME PEROXIDASE"/>
    <property type="match status" value="1"/>
</dbReference>
<dbReference type="GO" id="GO:0000302">
    <property type="term" value="P:response to reactive oxygen species"/>
    <property type="evidence" value="ECO:0007669"/>
    <property type="project" value="TreeGrafter"/>
</dbReference>